<dbReference type="RefSeq" id="WP_166929183.1">
    <property type="nucleotide sequence ID" value="NZ_BAAADD010000011.1"/>
</dbReference>
<evidence type="ECO:0000313" key="3">
    <source>
        <dbReference type="Proteomes" id="UP001499951"/>
    </source>
</evidence>
<evidence type="ECO:0000256" key="1">
    <source>
        <dbReference type="SAM" id="MobiDB-lite"/>
    </source>
</evidence>
<organism evidence="2 3">
    <name type="scientific">Rhizomicrobium electricum</name>
    <dbReference type="NCBI Taxonomy" id="480070"/>
    <lineage>
        <taxon>Bacteria</taxon>
        <taxon>Pseudomonadati</taxon>
        <taxon>Pseudomonadota</taxon>
        <taxon>Alphaproteobacteria</taxon>
        <taxon>Micropepsales</taxon>
        <taxon>Micropepsaceae</taxon>
        <taxon>Rhizomicrobium</taxon>
    </lineage>
</organism>
<protein>
    <submittedName>
        <fullName evidence="2">Uncharacterized protein</fullName>
    </submittedName>
</protein>
<keyword evidence="3" id="KW-1185">Reference proteome</keyword>
<name>A0ABP3Q828_9PROT</name>
<accession>A0ABP3Q828</accession>
<comment type="caution">
    <text evidence="2">The sequence shown here is derived from an EMBL/GenBank/DDBJ whole genome shotgun (WGS) entry which is preliminary data.</text>
</comment>
<proteinExistence type="predicted"/>
<feature type="region of interest" description="Disordered" evidence="1">
    <location>
        <begin position="29"/>
        <end position="61"/>
    </location>
</feature>
<evidence type="ECO:0000313" key="2">
    <source>
        <dbReference type="EMBL" id="GAA0584953.1"/>
    </source>
</evidence>
<sequence>MHWRKPFPPKRPSVLAELVAVVRTSLHPEKVMAPPPPAIELPDELPAAEPAGEPSQVLTNG</sequence>
<reference evidence="3" key="1">
    <citation type="journal article" date="2019" name="Int. J. Syst. Evol. Microbiol.">
        <title>The Global Catalogue of Microorganisms (GCM) 10K type strain sequencing project: providing services to taxonomists for standard genome sequencing and annotation.</title>
        <authorList>
            <consortium name="The Broad Institute Genomics Platform"/>
            <consortium name="The Broad Institute Genome Sequencing Center for Infectious Disease"/>
            <person name="Wu L."/>
            <person name="Ma J."/>
        </authorList>
    </citation>
    <scope>NUCLEOTIDE SEQUENCE [LARGE SCALE GENOMIC DNA]</scope>
    <source>
        <strain evidence="3">JCM 15089</strain>
    </source>
</reference>
<dbReference type="Proteomes" id="UP001499951">
    <property type="component" value="Unassembled WGS sequence"/>
</dbReference>
<gene>
    <name evidence="2" type="ORF">GCM10008942_37320</name>
</gene>
<dbReference type="EMBL" id="BAAADD010000011">
    <property type="protein sequence ID" value="GAA0584953.1"/>
    <property type="molecule type" value="Genomic_DNA"/>
</dbReference>